<accession>A0A2N0QJ12</accession>
<sequence>MRGTTRKRLGDLLVESGVVTSEQIEYALNNKSQGEKLGDFLIRENFITEQQLIEVLEFQLG</sequence>
<dbReference type="InterPro" id="IPR037257">
    <property type="entry name" value="T2SS_E_N_sf"/>
</dbReference>
<dbReference type="EMBL" id="LLXH01008457">
    <property type="protein sequence ID" value="PKC51044.1"/>
    <property type="molecule type" value="Genomic_DNA"/>
</dbReference>
<feature type="non-terminal residue" evidence="1">
    <location>
        <position position="61"/>
    </location>
</feature>
<name>A0A2N0QJ12_9GLOM</name>
<dbReference type="Proteomes" id="UP000232688">
    <property type="component" value="Unassembled WGS sequence"/>
</dbReference>
<reference evidence="1 2" key="2">
    <citation type="submission" date="2017-10" db="EMBL/GenBank/DDBJ databases">
        <title>Genome analyses suggest a sexual origin of heterokaryosis in a supposedly ancient asexual fungus.</title>
        <authorList>
            <person name="Corradi N."/>
            <person name="Sedzielewska K."/>
            <person name="Noel J."/>
            <person name="Charron P."/>
            <person name="Farinelli L."/>
            <person name="Marton T."/>
            <person name="Kruger M."/>
            <person name="Pelin A."/>
            <person name="Brachmann A."/>
            <person name="Corradi N."/>
        </authorList>
    </citation>
    <scope>NUCLEOTIDE SEQUENCE [LARGE SCALE GENOMIC DNA]</scope>
    <source>
        <strain evidence="1 2">A1</strain>
    </source>
</reference>
<dbReference type="SUPFAM" id="SSF160246">
    <property type="entry name" value="EspE N-terminal domain-like"/>
    <property type="match status" value="1"/>
</dbReference>
<reference evidence="1 2" key="1">
    <citation type="submission" date="2017-10" db="EMBL/GenBank/DDBJ databases">
        <title>Extensive intraspecific genome diversity in a model arbuscular mycorrhizal fungus.</title>
        <authorList>
            <person name="Chen E.C.H."/>
            <person name="Morin E."/>
            <person name="Baudet D."/>
            <person name="Noel J."/>
            <person name="Ndikumana S."/>
            <person name="Charron P."/>
            <person name="St-Onge C."/>
            <person name="Giorgi J."/>
            <person name="Grigoriev I.V."/>
            <person name="Roux C."/>
            <person name="Martin F.M."/>
            <person name="Corradi N."/>
        </authorList>
    </citation>
    <scope>NUCLEOTIDE SEQUENCE [LARGE SCALE GENOMIC DNA]</scope>
    <source>
        <strain evidence="1 2">A1</strain>
    </source>
</reference>
<dbReference type="VEuPathDB" id="FungiDB:RhiirA1_484681"/>
<gene>
    <name evidence="1" type="ORF">RhiirA1_484681</name>
</gene>
<evidence type="ECO:0000313" key="1">
    <source>
        <dbReference type="EMBL" id="PKC51044.1"/>
    </source>
</evidence>
<dbReference type="AlphaFoldDB" id="A0A2N0QJ12"/>
<organism evidence="1 2">
    <name type="scientific">Rhizophagus irregularis</name>
    <dbReference type="NCBI Taxonomy" id="588596"/>
    <lineage>
        <taxon>Eukaryota</taxon>
        <taxon>Fungi</taxon>
        <taxon>Fungi incertae sedis</taxon>
        <taxon>Mucoromycota</taxon>
        <taxon>Glomeromycotina</taxon>
        <taxon>Glomeromycetes</taxon>
        <taxon>Glomerales</taxon>
        <taxon>Glomeraceae</taxon>
        <taxon>Rhizophagus</taxon>
    </lineage>
</organism>
<protein>
    <submittedName>
        <fullName evidence="1">Uncharacterized protein</fullName>
    </submittedName>
</protein>
<comment type="caution">
    <text evidence="1">The sequence shown here is derived from an EMBL/GenBank/DDBJ whole genome shotgun (WGS) entry which is preliminary data.</text>
</comment>
<evidence type="ECO:0000313" key="2">
    <source>
        <dbReference type="Proteomes" id="UP000232688"/>
    </source>
</evidence>
<proteinExistence type="predicted"/>